<dbReference type="Proteomes" id="UP000199444">
    <property type="component" value="Unassembled WGS sequence"/>
</dbReference>
<sequence length="145" mass="17030">MKNLKLEAETIQVSIYCDIILQMLYTHEKLSVNKILVFAYLIKKERFFPKAIYNANNIQDIIYKCISQLTGDYEEYCNNIEFILKAIHLLHTNKLVLIKKNMIYGPLENNNEETIYKESNFLGKAIEASKSMTDKQFMKEVIHNV</sequence>
<protein>
    <submittedName>
        <fullName evidence="1">Uncharacterized protein</fullName>
    </submittedName>
</protein>
<organism evidence="1 2">
    <name type="scientific">Virgibacillus salinus</name>
    <dbReference type="NCBI Taxonomy" id="553311"/>
    <lineage>
        <taxon>Bacteria</taxon>
        <taxon>Bacillati</taxon>
        <taxon>Bacillota</taxon>
        <taxon>Bacilli</taxon>
        <taxon>Bacillales</taxon>
        <taxon>Bacillaceae</taxon>
        <taxon>Virgibacillus</taxon>
    </lineage>
</organism>
<proteinExistence type="predicted"/>
<dbReference type="EMBL" id="FNKD01000001">
    <property type="protein sequence ID" value="SDQ27029.1"/>
    <property type="molecule type" value="Genomic_DNA"/>
</dbReference>
<gene>
    <name evidence="1" type="ORF">SAMN05216231_1246</name>
</gene>
<dbReference type="AlphaFoldDB" id="A0A1H0ZI67"/>
<evidence type="ECO:0000313" key="1">
    <source>
        <dbReference type="EMBL" id="SDQ27029.1"/>
    </source>
</evidence>
<name>A0A1H0ZI67_9BACI</name>
<dbReference type="STRING" id="553311.SAMN05216231_1246"/>
<dbReference type="RefSeq" id="WP_092492052.1">
    <property type="nucleotide sequence ID" value="NZ_FNKD01000001.1"/>
</dbReference>
<evidence type="ECO:0000313" key="2">
    <source>
        <dbReference type="Proteomes" id="UP000199444"/>
    </source>
</evidence>
<reference evidence="1 2" key="1">
    <citation type="submission" date="2016-10" db="EMBL/GenBank/DDBJ databases">
        <authorList>
            <person name="de Groot N.N."/>
        </authorList>
    </citation>
    <scope>NUCLEOTIDE SEQUENCE [LARGE SCALE GENOMIC DNA]</scope>
    <source>
        <strain evidence="1 2">CGMCC 1.10449</strain>
    </source>
</reference>
<keyword evidence="2" id="KW-1185">Reference proteome</keyword>
<accession>A0A1H0ZI67</accession>